<organism evidence="5 6">
    <name type="scientific">Acinetobacter sedimenti</name>
    <dbReference type="NCBI Taxonomy" id="2919922"/>
    <lineage>
        <taxon>Bacteria</taxon>
        <taxon>Pseudomonadati</taxon>
        <taxon>Pseudomonadota</taxon>
        <taxon>Gammaproteobacteria</taxon>
        <taxon>Moraxellales</taxon>
        <taxon>Moraxellaceae</taxon>
        <taxon>Acinetobacter</taxon>
    </lineage>
</organism>
<comment type="similarity">
    <text evidence="1">Belongs to the Skp family.</text>
</comment>
<dbReference type="Pfam" id="PF03938">
    <property type="entry name" value="OmpH"/>
    <property type="match status" value="1"/>
</dbReference>
<name>A0A9X2B6K0_9GAMM</name>
<proteinExistence type="inferred from homology"/>
<dbReference type="EMBL" id="JAKUML010000012">
    <property type="protein sequence ID" value="MCJ8146961.1"/>
    <property type="molecule type" value="Genomic_DNA"/>
</dbReference>
<dbReference type="InterPro" id="IPR024930">
    <property type="entry name" value="Skp_dom_sf"/>
</dbReference>
<reference evidence="5" key="1">
    <citation type="submission" date="2022-02" db="EMBL/GenBank/DDBJ databases">
        <title>Acinetobacter A3.8 sp. nov., isolated from Sediment (Zhairuo Island).</title>
        <authorList>
            <person name="Zheng K."/>
        </authorList>
    </citation>
    <scope>NUCLEOTIDE SEQUENCE</scope>
    <source>
        <strain evidence="5">A3.8</strain>
    </source>
</reference>
<dbReference type="Proteomes" id="UP001139701">
    <property type="component" value="Unassembled WGS sequence"/>
</dbReference>
<dbReference type="AlphaFoldDB" id="A0A9X2B6K0"/>
<dbReference type="PANTHER" id="PTHR35089">
    <property type="entry name" value="CHAPERONE PROTEIN SKP"/>
    <property type="match status" value="1"/>
</dbReference>
<evidence type="ECO:0000256" key="1">
    <source>
        <dbReference type="ARBA" id="ARBA00009091"/>
    </source>
</evidence>
<evidence type="ECO:0000256" key="3">
    <source>
        <dbReference type="SAM" id="Coils"/>
    </source>
</evidence>
<accession>A0A9X2B6K0</accession>
<dbReference type="SUPFAM" id="SSF111384">
    <property type="entry name" value="OmpH-like"/>
    <property type="match status" value="1"/>
</dbReference>
<sequence length="168" mass="18661">MRKLFVSSALVLGVLGSSTAFAEKYAVVDIQKAATETTYMKSQMSTLESSLKPQQQKHERLTKELTALRNKAQNDAKVMKQADLQKLEQDYATKMNEFNANAAGMQKRAQDTLANINKTLAPKIEQATEALRKQGGYTMIIDRKSVVSFDPSIDLTSQVTQQVNSTLK</sequence>
<evidence type="ECO:0000313" key="5">
    <source>
        <dbReference type="EMBL" id="MCJ8146961.1"/>
    </source>
</evidence>
<gene>
    <name evidence="5" type="ORF">MKI79_08620</name>
</gene>
<dbReference type="RefSeq" id="WP_241572142.1">
    <property type="nucleotide sequence ID" value="NZ_JAKUML010000012.1"/>
</dbReference>
<dbReference type="Gene3D" id="3.30.910.20">
    <property type="entry name" value="Skp domain"/>
    <property type="match status" value="1"/>
</dbReference>
<dbReference type="GO" id="GO:0051082">
    <property type="term" value="F:unfolded protein binding"/>
    <property type="evidence" value="ECO:0007669"/>
    <property type="project" value="InterPro"/>
</dbReference>
<keyword evidence="6" id="KW-1185">Reference proteome</keyword>
<keyword evidence="3" id="KW-0175">Coiled coil</keyword>
<feature type="chain" id="PRO_5040969532" evidence="4">
    <location>
        <begin position="23"/>
        <end position="168"/>
    </location>
</feature>
<feature type="signal peptide" evidence="4">
    <location>
        <begin position="1"/>
        <end position="22"/>
    </location>
</feature>
<dbReference type="PANTHER" id="PTHR35089:SF1">
    <property type="entry name" value="CHAPERONE PROTEIN SKP"/>
    <property type="match status" value="1"/>
</dbReference>
<evidence type="ECO:0000313" key="6">
    <source>
        <dbReference type="Proteomes" id="UP001139701"/>
    </source>
</evidence>
<dbReference type="GO" id="GO:0050821">
    <property type="term" value="P:protein stabilization"/>
    <property type="evidence" value="ECO:0007669"/>
    <property type="project" value="TreeGrafter"/>
</dbReference>
<feature type="coiled-coil region" evidence="3">
    <location>
        <begin position="51"/>
        <end position="90"/>
    </location>
</feature>
<comment type="caution">
    <text evidence="5">The sequence shown here is derived from an EMBL/GenBank/DDBJ whole genome shotgun (WGS) entry which is preliminary data.</text>
</comment>
<dbReference type="SMART" id="SM00935">
    <property type="entry name" value="OmpH"/>
    <property type="match status" value="1"/>
</dbReference>
<keyword evidence="2 4" id="KW-0732">Signal</keyword>
<dbReference type="InterPro" id="IPR005632">
    <property type="entry name" value="Chaperone_Skp"/>
</dbReference>
<evidence type="ECO:0000256" key="4">
    <source>
        <dbReference type="SAM" id="SignalP"/>
    </source>
</evidence>
<protein>
    <submittedName>
        <fullName evidence="5">OmpH family outer membrane protein</fullName>
    </submittedName>
</protein>
<evidence type="ECO:0000256" key="2">
    <source>
        <dbReference type="ARBA" id="ARBA00022729"/>
    </source>
</evidence>
<dbReference type="GO" id="GO:0005829">
    <property type="term" value="C:cytosol"/>
    <property type="evidence" value="ECO:0007669"/>
    <property type="project" value="TreeGrafter"/>
</dbReference>